<keyword evidence="16 26" id="KW-0067">ATP-binding</keyword>
<feature type="domain" description="Protein kinase" evidence="28">
    <location>
        <begin position="743"/>
        <end position="1049"/>
    </location>
</feature>
<dbReference type="Pfam" id="PF00560">
    <property type="entry name" value="LRR_1"/>
    <property type="match status" value="4"/>
</dbReference>
<evidence type="ECO:0000256" key="1">
    <source>
        <dbReference type="ARBA" id="ARBA00004162"/>
    </source>
</evidence>
<evidence type="ECO:0000313" key="30">
    <source>
        <dbReference type="Proteomes" id="UP001497457"/>
    </source>
</evidence>
<dbReference type="InterPro" id="IPR001611">
    <property type="entry name" value="Leu-rich_rpt"/>
</dbReference>
<evidence type="ECO:0000259" key="28">
    <source>
        <dbReference type="PROSITE" id="PS50011"/>
    </source>
</evidence>
<dbReference type="SMART" id="SM00369">
    <property type="entry name" value="LRR_TYP"/>
    <property type="match status" value="8"/>
</dbReference>
<dbReference type="Gene3D" id="3.80.10.10">
    <property type="entry name" value="Ribonuclease Inhibitor"/>
    <property type="match status" value="3"/>
</dbReference>
<evidence type="ECO:0000256" key="7">
    <source>
        <dbReference type="ARBA" id="ARBA00022527"/>
    </source>
</evidence>
<dbReference type="FunFam" id="3.80.10.10:FF:000095">
    <property type="entry name" value="LRR receptor-like serine/threonine-protein kinase GSO1"/>
    <property type="match status" value="1"/>
</dbReference>
<keyword evidence="12" id="KW-0732">Signal</keyword>
<dbReference type="Pfam" id="PF07714">
    <property type="entry name" value="PK_Tyr_Ser-Thr"/>
    <property type="match status" value="1"/>
</dbReference>
<evidence type="ECO:0000256" key="16">
    <source>
        <dbReference type="ARBA" id="ARBA00022840"/>
    </source>
</evidence>
<proteinExistence type="inferred from homology"/>
<evidence type="ECO:0000256" key="27">
    <source>
        <dbReference type="SAM" id="Phobius"/>
    </source>
</evidence>
<comment type="catalytic activity">
    <reaction evidence="22">
        <text>L-seryl-[protein] + ATP = O-phospho-L-seryl-[protein] + ADP + H(+)</text>
        <dbReference type="Rhea" id="RHEA:17989"/>
        <dbReference type="Rhea" id="RHEA-COMP:9863"/>
        <dbReference type="Rhea" id="RHEA-COMP:11604"/>
        <dbReference type="ChEBI" id="CHEBI:15378"/>
        <dbReference type="ChEBI" id="CHEBI:29999"/>
        <dbReference type="ChEBI" id="CHEBI:30616"/>
        <dbReference type="ChEBI" id="CHEBI:83421"/>
        <dbReference type="ChEBI" id="CHEBI:456216"/>
        <dbReference type="EC" id="2.7.11.1"/>
    </reaction>
</comment>
<organism evidence="29 30">
    <name type="scientific">Urochloa decumbens</name>
    <dbReference type="NCBI Taxonomy" id="240449"/>
    <lineage>
        <taxon>Eukaryota</taxon>
        <taxon>Viridiplantae</taxon>
        <taxon>Streptophyta</taxon>
        <taxon>Embryophyta</taxon>
        <taxon>Tracheophyta</taxon>
        <taxon>Spermatophyta</taxon>
        <taxon>Magnoliopsida</taxon>
        <taxon>Liliopsida</taxon>
        <taxon>Poales</taxon>
        <taxon>Poaceae</taxon>
        <taxon>PACMAD clade</taxon>
        <taxon>Panicoideae</taxon>
        <taxon>Panicodae</taxon>
        <taxon>Paniceae</taxon>
        <taxon>Melinidinae</taxon>
        <taxon>Urochloa</taxon>
    </lineage>
</organism>
<evidence type="ECO:0000256" key="17">
    <source>
        <dbReference type="ARBA" id="ARBA00022989"/>
    </source>
</evidence>
<evidence type="ECO:0000256" key="3">
    <source>
        <dbReference type="ARBA" id="ARBA00004479"/>
    </source>
</evidence>
<dbReference type="SUPFAM" id="SSF52058">
    <property type="entry name" value="L domain-like"/>
    <property type="match status" value="2"/>
</dbReference>
<dbReference type="Gene3D" id="3.30.200.20">
    <property type="entry name" value="Phosphorylase Kinase, domain 1"/>
    <property type="match status" value="1"/>
</dbReference>
<evidence type="ECO:0000256" key="5">
    <source>
        <dbReference type="ARBA" id="ARBA00012513"/>
    </source>
</evidence>
<dbReference type="EMBL" id="OZ075133">
    <property type="protein sequence ID" value="CAL4985891.1"/>
    <property type="molecule type" value="Genomic_DNA"/>
</dbReference>
<dbReference type="Gene3D" id="1.10.510.10">
    <property type="entry name" value="Transferase(Phosphotransferase) domain 1"/>
    <property type="match status" value="1"/>
</dbReference>
<keyword evidence="11 27" id="KW-0812">Transmembrane</keyword>
<dbReference type="InterPro" id="IPR032675">
    <property type="entry name" value="LRR_dom_sf"/>
</dbReference>
<evidence type="ECO:0000256" key="20">
    <source>
        <dbReference type="ARBA" id="ARBA00023180"/>
    </source>
</evidence>
<feature type="transmembrane region" description="Helical" evidence="27">
    <location>
        <begin position="688"/>
        <end position="709"/>
    </location>
</feature>
<comment type="catalytic activity">
    <reaction evidence="21">
        <text>L-threonyl-[protein] + ATP = O-phospho-L-threonyl-[protein] + ADP + H(+)</text>
        <dbReference type="Rhea" id="RHEA:46608"/>
        <dbReference type="Rhea" id="RHEA-COMP:11060"/>
        <dbReference type="Rhea" id="RHEA-COMP:11605"/>
        <dbReference type="ChEBI" id="CHEBI:15378"/>
        <dbReference type="ChEBI" id="CHEBI:30013"/>
        <dbReference type="ChEBI" id="CHEBI:30616"/>
        <dbReference type="ChEBI" id="CHEBI:61977"/>
        <dbReference type="ChEBI" id="CHEBI:456216"/>
        <dbReference type="EC" id="2.7.11.1"/>
    </reaction>
</comment>
<dbReference type="GO" id="GO:0004674">
    <property type="term" value="F:protein serine/threonine kinase activity"/>
    <property type="evidence" value="ECO:0007669"/>
    <property type="project" value="UniProtKB-KW"/>
</dbReference>
<dbReference type="SUPFAM" id="SSF56112">
    <property type="entry name" value="Protein kinase-like (PK-like)"/>
    <property type="match status" value="1"/>
</dbReference>
<feature type="transmembrane region" description="Helical" evidence="27">
    <location>
        <begin position="20"/>
        <end position="37"/>
    </location>
</feature>
<dbReference type="GO" id="GO:0005789">
    <property type="term" value="C:endoplasmic reticulum membrane"/>
    <property type="evidence" value="ECO:0007669"/>
    <property type="project" value="UniProtKB-SubCell"/>
</dbReference>
<evidence type="ECO:0000256" key="10">
    <source>
        <dbReference type="ARBA" id="ARBA00022679"/>
    </source>
</evidence>
<evidence type="ECO:0000256" key="12">
    <source>
        <dbReference type="ARBA" id="ARBA00022729"/>
    </source>
</evidence>
<evidence type="ECO:0000256" key="22">
    <source>
        <dbReference type="ARBA" id="ARBA00048679"/>
    </source>
</evidence>
<dbReference type="InterPro" id="IPR003591">
    <property type="entry name" value="Leu-rich_rpt_typical-subtyp"/>
</dbReference>
<comment type="similarity">
    <text evidence="4">Belongs to the protein kinase superfamily. Ser/Thr protein kinase family.</text>
</comment>
<keyword evidence="6" id="KW-1003">Cell membrane</keyword>
<evidence type="ECO:0000256" key="11">
    <source>
        <dbReference type="ARBA" id="ARBA00022692"/>
    </source>
</evidence>
<dbReference type="Pfam" id="PF13855">
    <property type="entry name" value="LRR_8"/>
    <property type="match status" value="2"/>
</dbReference>
<name>A0ABC9AW13_9POAL</name>
<dbReference type="InterPro" id="IPR001245">
    <property type="entry name" value="Ser-Thr/Tyr_kinase_cat_dom"/>
</dbReference>
<keyword evidence="10" id="KW-0808">Transferase</keyword>
<keyword evidence="7" id="KW-0723">Serine/threonine-protein kinase</keyword>
<keyword evidence="20" id="KW-0325">Glycoprotein</keyword>
<dbReference type="InterPro" id="IPR055414">
    <property type="entry name" value="LRR_R13L4/SHOC2-like"/>
</dbReference>
<comment type="function">
    <text evidence="23">Receptor kinase that detects X.oryzae pv. oryzae protein Ax21 to promote innate immunity. Following X.oryzae pv. oryzae protein Ax21 detection, undergoes cleavage, releasing the processed protein kinase Xa21 chain.</text>
</comment>
<evidence type="ECO:0000256" key="4">
    <source>
        <dbReference type="ARBA" id="ARBA00008684"/>
    </source>
</evidence>
<dbReference type="Proteomes" id="UP001497457">
    <property type="component" value="Chromosome 23rd"/>
</dbReference>
<evidence type="ECO:0000256" key="23">
    <source>
        <dbReference type="ARBA" id="ARBA00054320"/>
    </source>
</evidence>
<dbReference type="FunFam" id="3.80.10.10:FF:000101">
    <property type="entry name" value="LRR receptor-like serine/threonine-protein kinase ERECTA"/>
    <property type="match status" value="1"/>
</dbReference>
<keyword evidence="30" id="KW-1185">Reference proteome</keyword>
<evidence type="ECO:0000256" key="21">
    <source>
        <dbReference type="ARBA" id="ARBA00047899"/>
    </source>
</evidence>
<keyword evidence="9" id="KW-0433">Leucine-rich repeat</keyword>
<evidence type="ECO:0000256" key="13">
    <source>
        <dbReference type="ARBA" id="ARBA00022737"/>
    </source>
</evidence>
<dbReference type="Pfam" id="PF23598">
    <property type="entry name" value="LRR_14"/>
    <property type="match status" value="1"/>
</dbReference>
<comment type="function">
    <text evidence="24">The processed protein kinase Xa21 chain released by protein cleavage after X.oryzae pv. oryzae protein Ax21 detection translocates into the nucleus where it can bind and regulate WRKY62, a transcription factor. Confers resistance to the bacterial pathogen X.oryzae pv. oryzae (Xoo).</text>
</comment>
<evidence type="ECO:0000256" key="9">
    <source>
        <dbReference type="ARBA" id="ARBA00022614"/>
    </source>
</evidence>
<evidence type="ECO:0000256" key="8">
    <source>
        <dbReference type="ARBA" id="ARBA00022553"/>
    </source>
</evidence>
<dbReference type="AlphaFoldDB" id="A0ABC9AW13"/>
<comment type="subcellular location">
    <subcellularLocation>
        <location evidence="1">Cell membrane</location>
        <topology evidence="1">Single-pass membrane protein</topology>
    </subcellularLocation>
    <subcellularLocation>
        <location evidence="2">Endoplasmic reticulum membrane</location>
        <topology evidence="2">Single-pass membrane protein</topology>
    </subcellularLocation>
    <subcellularLocation>
        <location evidence="3">Membrane</location>
        <topology evidence="3">Single-pass type I membrane protein</topology>
    </subcellularLocation>
</comment>
<evidence type="ECO:0000313" key="29">
    <source>
        <dbReference type="EMBL" id="CAL4985891.1"/>
    </source>
</evidence>
<dbReference type="PROSITE" id="PS00107">
    <property type="entry name" value="PROTEIN_KINASE_ATP"/>
    <property type="match status" value="1"/>
</dbReference>
<dbReference type="EC" id="2.7.11.1" evidence="5"/>
<dbReference type="InterPro" id="IPR000719">
    <property type="entry name" value="Prot_kinase_dom"/>
</dbReference>
<evidence type="ECO:0000256" key="19">
    <source>
        <dbReference type="ARBA" id="ARBA00023170"/>
    </source>
</evidence>
<protein>
    <recommendedName>
        <fullName evidence="25">Receptor kinase-like protein Xa21</fullName>
        <ecNumber evidence="5">2.7.11.1</ecNumber>
    </recommendedName>
</protein>
<evidence type="ECO:0000256" key="14">
    <source>
        <dbReference type="ARBA" id="ARBA00022741"/>
    </source>
</evidence>
<keyword evidence="14 26" id="KW-0547">Nucleotide-binding</keyword>
<dbReference type="PANTHER" id="PTHR27000">
    <property type="entry name" value="LEUCINE-RICH REPEAT RECEPTOR-LIKE PROTEIN KINASE FAMILY PROTEIN-RELATED"/>
    <property type="match status" value="1"/>
</dbReference>
<dbReference type="FunFam" id="3.80.10.10:FF:000288">
    <property type="entry name" value="LRR receptor-like serine/threonine-protein kinase EFR"/>
    <property type="match status" value="1"/>
</dbReference>
<feature type="binding site" evidence="26">
    <location>
        <position position="777"/>
    </location>
    <ligand>
        <name>ATP</name>
        <dbReference type="ChEBI" id="CHEBI:30616"/>
    </ligand>
</feature>
<keyword evidence="15" id="KW-0418">Kinase</keyword>
<dbReference type="GO" id="GO:0005524">
    <property type="term" value="F:ATP binding"/>
    <property type="evidence" value="ECO:0007669"/>
    <property type="project" value="UniProtKB-UniRule"/>
</dbReference>
<dbReference type="InterPro" id="IPR008271">
    <property type="entry name" value="Ser/Thr_kinase_AS"/>
</dbReference>
<dbReference type="FunFam" id="3.30.200.20:FF:000432">
    <property type="entry name" value="LRR receptor-like serine/threonine-protein kinase EFR"/>
    <property type="match status" value="1"/>
</dbReference>
<gene>
    <name evidence="29" type="ORF">URODEC1_LOCUS58151</name>
</gene>
<evidence type="ECO:0000256" key="26">
    <source>
        <dbReference type="PROSITE-ProRule" id="PRU10141"/>
    </source>
</evidence>
<dbReference type="FunFam" id="1.10.510.10:FF:000358">
    <property type="entry name" value="Putative leucine-rich repeat receptor-like serine/threonine-protein kinase"/>
    <property type="match status" value="1"/>
</dbReference>
<keyword evidence="13" id="KW-0677">Repeat</keyword>
<evidence type="ECO:0000256" key="15">
    <source>
        <dbReference type="ARBA" id="ARBA00022777"/>
    </source>
</evidence>
<evidence type="ECO:0000256" key="6">
    <source>
        <dbReference type="ARBA" id="ARBA00022475"/>
    </source>
</evidence>
<reference evidence="29" key="1">
    <citation type="submission" date="2024-10" db="EMBL/GenBank/DDBJ databases">
        <authorList>
            <person name="Ryan C."/>
        </authorList>
    </citation>
    <scope>NUCLEOTIDE SEQUENCE [LARGE SCALE GENOMIC DNA]</scope>
</reference>
<keyword evidence="17 27" id="KW-1133">Transmembrane helix</keyword>
<dbReference type="InterPro" id="IPR011009">
    <property type="entry name" value="Kinase-like_dom_sf"/>
</dbReference>
<dbReference type="InterPro" id="IPR017441">
    <property type="entry name" value="Protein_kinase_ATP_BS"/>
</dbReference>
<dbReference type="PANTHER" id="PTHR27000:SF785">
    <property type="entry name" value="PROTEIN KINASE DOMAIN-CONTAINING PROTEIN"/>
    <property type="match status" value="1"/>
</dbReference>
<dbReference type="PROSITE" id="PS50011">
    <property type="entry name" value="PROTEIN_KINASE_DOM"/>
    <property type="match status" value="1"/>
</dbReference>
<dbReference type="InterPro" id="IPR013210">
    <property type="entry name" value="LRR_N_plant-typ"/>
</dbReference>
<keyword evidence="19" id="KW-0675">Receptor</keyword>
<dbReference type="Pfam" id="PF08263">
    <property type="entry name" value="LRRNT_2"/>
    <property type="match status" value="1"/>
</dbReference>
<keyword evidence="18 27" id="KW-0472">Membrane</keyword>
<accession>A0ABC9AW13</accession>
<dbReference type="GO" id="GO:0005886">
    <property type="term" value="C:plasma membrane"/>
    <property type="evidence" value="ECO:0007669"/>
    <property type="project" value="UniProtKB-SubCell"/>
</dbReference>
<evidence type="ECO:0000256" key="24">
    <source>
        <dbReference type="ARBA" id="ARBA00056628"/>
    </source>
</evidence>
<evidence type="ECO:0000256" key="18">
    <source>
        <dbReference type="ARBA" id="ARBA00023136"/>
    </source>
</evidence>
<evidence type="ECO:0000256" key="25">
    <source>
        <dbReference type="ARBA" id="ARBA00072040"/>
    </source>
</evidence>
<evidence type="ECO:0000256" key="2">
    <source>
        <dbReference type="ARBA" id="ARBA00004389"/>
    </source>
</evidence>
<dbReference type="SMART" id="SM00220">
    <property type="entry name" value="S_TKc"/>
    <property type="match status" value="1"/>
</dbReference>
<dbReference type="PROSITE" id="PS00108">
    <property type="entry name" value="PROTEIN_KINASE_ST"/>
    <property type="match status" value="1"/>
</dbReference>
<keyword evidence="8" id="KW-0597">Phosphoprotein</keyword>
<sequence>MTALQRIQSCPCNQFLIERAITFFFLLLFIFCSHALVSPRSRNVTTDDELALLSFKSMISVGSSEGSLASWNTSSGYCNWPGVICGGRWHPERVVALQLSSSNLSGHISPFLGNLSFLKKLELGNNHLVGQIPPEVRHLIKLQVLDLRSNYLQGSIPVALAECTNLTKLVLSHNQLRGEIPMKLSALKNLETLDIQDNGFSGQIPRSLADLPAIKFLFFSRNRLSGEIPPGLGNHSNLSALTLDNNMLSGAIPSSLGSSSLYWINLSNNNLSGVIPASIWNISSLSNFSVQHNMLSGTIPPNGFSNLVHLRRIYMDANQFHGRIPASIANASNLSVLQLLSNFFSGTVPPEVGRLRSLRWLQISGNLLYAKESKDWEFITTLQNCSSLEALGLGLNKFEGVLPDSLANLSISLVSVILAGNKISGSIPKDIGNLINLQNLILFENSFTGTLPSSLSQLRNLRRLQVDRNKISGSIPWTIGNLTELTSLNLSMNAFSGWLPSSLGNLTKLLELNLANNNFIGTIPIGLFNIVTLSKVLDLSHNKLEGSIPPQIGKLKNLAVFRAESNKFSGEIPSTIGKCQLLQYLVLQNNFLNGSISVLSQLKGLEALYLSRNNFSGPIPKSFGDLTSLHYLDLSFNSFAGEVPSVGIFANSTAISIQGNRMLCGGILDLHLPPCSSQLEKNNHKFPLVPVLCSLIAAFFVLVLLYKLLTCHKKVQEKNSSAMSVQGHLLVSYAQLVKATNGFSKTNFLGSGSFGSVYKGKLEGHAGERTTDLVAVKVLKLHTPKAHESFMSECEALQTVRHRNLIKIITVCSSIDTRGNDFKAIVYEFMPNGSLESWLHPDTNEEVEKHLNLHQRVAILLDVAYALDYLHWHGAAPIAHCDVKSSNVLLDANMVAHLGDFGLARILVDGDSFFQDSTSSIVLRGTIGYAAPEYGAGNMVSTNGDVYSYGILILETVSGKRPTDGGLRQGLISLREYVELGLCDRVTNIVDTQLSLDLENGLQTGNDSSYKRKLDCLVSLFRLGMSCSQEVPSSRTPTRDIIKELHAIKESLEGIQNM</sequence>